<dbReference type="InterPro" id="IPR050768">
    <property type="entry name" value="UPF0353/GerABKA_families"/>
</dbReference>
<evidence type="ECO:0000256" key="1">
    <source>
        <dbReference type="ARBA" id="ARBA00004141"/>
    </source>
</evidence>
<evidence type="ECO:0000256" key="3">
    <source>
        <dbReference type="ARBA" id="ARBA00023136"/>
    </source>
</evidence>
<dbReference type="PANTHER" id="PTHR22550:SF5">
    <property type="entry name" value="LEUCINE ZIPPER PROTEIN 4"/>
    <property type="match status" value="1"/>
</dbReference>
<evidence type="ECO:0000313" key="5">
    <source>
        <dbReference type="Proteomes" id="UP000184029"/>
    </source>
</evidence>
<dbReference type="KEGG" id="bcoa:BF29_865"/>
<keyword evidence="3" id="KW-0472">Membrane</keyword>
<evidence type="ECO:0000313" key="4">
    <source>
        <dbReference type="EMBL" id="SHF84004.1"/>
    </source>
</evidence>
<sequence>MLFARGEALNKLEDVLSDLMKGNVIIAHRSWKGQVVSIPLAEIKTRTVEKPTIEKVFLGAKESFVEDLDSNVGLFRRWIKDVNLTVTYFTAGERSKSKVALVYLRDVANPDWVKEISTNLKKIHIDRIVGHKDLMELIICRNQTVFPLYELTEVPVRVSTS</sequence>
<comment type="similarity">
    <text evidence="2">Belongs to the GerABKA family.</text>
</comment>
<dbReference type="EMBL" id="FQUB01000079">
    <property type="protein sequence ID" value="SHF84004.1"/>
    <property type="molecule type" value="Genomic_DNA"/>
</dbReference>
<comment type="caution">
    <text evidence="4">The sequence shown here is derived from an EMBL/GenBank/DDBJ whole genome shotgun (WGS) entry which is preliminary data.</text>
</comment>
<dbReference type="PANTHER" id="PTHR22550">
    <property type="entry name" value="SPORE GERMINATION PROTEIN"/>
    <property type="match status" value="1"/>
</dbReference>
<comment type="subcellular location">
    <subcellularLocation>
        <location evidence="1">Membrane</location>
        <topology evidence="1">Multi-pass membrane protein</topology>
    </subcellularLocation>
</comment>
<accession>A0A8B4BZ64</accession>
<dbReference type="GO" id="GO:0016020">
    <property type="term" value="C:membrane"/>
    <property type="evidence" value="ECO:0007669"/>
    <property type="project" value="UniProtKB-SubCell"/>
</dbReference>
<protein>
    <submittedName>
        <fullName evidence="4">GerA spore germination protein</fullName>
    </submittedName>
</protein>
<dbReference type="Pfam" id="PF03323">
    <property type="entry name" value="GerA"/>
    <property type="match status" value="1"/>
</dbReference>
<dbReference type="InterPro" id="IPR004995">
    <property type="entry name" value="Spore_Ger"/>
</dbReference>
<dbReference type="GO" id="GO:0009847">
    <property type="term" value="P:spore germination"/>
    <property type="evidence" value="ECO:0007669"/>
    <property type="project" value="InterPro"/>
</dbReference>
<name>A0A8B4BZ64_HEYCO</name>
<proteinExistence type="inferred from homology"/>
<dbReference type="RefSeq" id="WP_029142909.1">
    <property type="nucleotide sequence ID" value="NZ_ALAS01000097.1"/>
</dbReference>
<organism evidence="4 5">
    <name type="scientific">Heyndrickxia coagulans DSM 1 = ATCC 7050</name>
    <dbReference type="NCBI Taxonomy" id="1121088"/>
    <lineage>
        <taxon>Bacteria</taxon>
        <taxon>Bacillati</taxon>
        <taxon>Bacillota</taxon>
        <taxon>Bacilli</taxon>
        <taxon>Bacillales</taxon>
        <taxon>Bacillaceae</taxon>
        <taxon>Heyndrickxia</taxon>
    </lineage>
</organism>
<dbReference type="GeneID" id="80367931"/>
<reference evidence="4 5" key="1">
    <citation type="submission" date="2016-11" db="EMBL/GenBank/DDBJ databases">
        <authorList>
            <person name="Varghese N."/>
            <person name="Submissions S."/>
        </authorList>
    </citation>
    <scope>NUCLEOTIDE SEQUENCE [LARGE SCALE GENOMIC DNA]</scope>
    <source>
        <strain evidence="4 5">DSM 1</strain>
    </source>
</reference>
<evidence type="ECO:0000256" key="2">
    <source>
        <dbReference type="ARBA" id="ARBA00005278"/>
    </source>
</evidence>
<gene>
    <name evidence="4" type="ORF">SAMN02745208_02761</name>
</gene>
<dbReference type="AlphaFoldDB" id="A0A8B4BZ64"/>
<dbReference type="Proteomes" id="UP000184029">
    <property type="component" value="Unassembled WGS sequence"/>
</dbReference>